<dbReference type="EMBL" id="CP022278">
    <property type="protein sequence ID" value="ASK27959.1"/>
    <property type="molecule type" value="Genomic_DNA"/>
</dbReference>
<reference evidence="1 2" key="1">
    <citation type="submission" date="2017-06" db="EMBL/GenBank/DDBJ databases">
        <title>Neisseria chenwenguii sp. nov., isolated from the intestinal contents of Tibetan Plateau Pika in Yushu, Qinghai Province, China.</title>
        <authorList>
            <person name="Zhang G."/>
        </authorList>
    </citation>
    <scope>NUCLEOTIDE SEQUENCE [LARGE SCALE GENOMIC DNA]</scope>
    <source>
        <strain evidence="1 2">10023</strain>
    </source>
</reference>
<dbReference type="RefSeq" id="WP_089036652.1">
    <property type="nucleotide sequence ID" value="NZ_CP022278.1"/>
</dbReference>
<dbReference type="CDD" id="cd07812">
    <property type="entry name" value="SRPBCC"/>
    <property type="match status" value="1"/>
</dbReference>
<name>A0A220S379_9NEIS</name>
<protein>
    <submittedName>
        <fullName evidence="1">Polyketide cyclase</fullName>
    </submittedName>
</protein>
<gene>
    <name evidence="1" type="ORF">BG910_09680</name>
</gene>
<keyword evidence="2" id="KW-1185">Reference proteome</keyword>
<organism evidence="1 2">
    <name type="scientific">Neisseria chenwenguii</name>
    <dbReference type="NCBI Taxonomy" id="1853278"/>
    <lineage>
        <taxon>Bacteria</taxon>
        <taxon>Pseudomonadati</taxon>
        <taxon>Pseudomonadota</taxon>
        <taxon>Betaproteobacteria</taxon>
        <taxon>Neisseriales</taxon>
        <taxon>Neisseriaceae</taxon>
        <taxon>Neisseria</taxon>
    </lineage>
</organism>
<dbReference type="KEGG" id="nei:BG910_09680"/>
<sequence>MVKSSRKASFSYPVDKVWKLVTDLSNQTWRSDLGQFEKIDDNQFIEYTQNGIQTSFKVTKVDLYKLWELEFENKNLQGTWLGRFDYHDGQTVLDFTENVTVKNALLSPFVWLYLRKQQKQYFRDLEKALEVRQ</sequence>
<dbReference type="SUPFAM" id="SSF55961">
    <property type="entry name" value="Bet v1-like"/>
    <property type="match status" value="1"/>
</dbReference>
<dbReference type="Proteomes" id="UP000198238">
    <property type="component" value="Chromosome"/>
</dbReference>
<accession>A0A220S379</accession>
<evidence type="ECO:0000313" key="1">
    <source>
        <dbReference type="EMBL" id="ASK27959.1"/>
    </source>
</evidence>
<dbReference type="AlphaFoldDB" id="A0A220S379"/>
<evidence type="ECO:0000313" key="2">
    <source>
        <dbReference type="Proteomes" id="UP000198238"/>
    </source>
</evidence>
<proteinExistence type="predicted"/>